<comment type="caution">
    <text evidence="1">The sequence shown here is derived from an EMBL/GenBank/DDBJ whole genome shotgun (WGS) entry which is preliminary data.</text>
</comment>
<gene>
    <name evidence="1" type="ORF">MILVUS5_LOCUS56</name>
</gene>
<accession>A0ACB0I6H0</accession>
<evidence type="ECO:0000313" key="1">
    <source>
        <dbReference type="EMBL" id="CAJ2627652.1"/>
    </source>
</evidence>
<dbReference type="EMBL" id="CASHSV030000001">
    <property type="protein sequence ID" value="CAJ2627652.1"/>
    <property type="molecule type" value="Genomic_DNA"/>
</dbReference>
<proteinExistence type="predicted"/>
<evidence type="ECO:0000313" key="2">
    <source>
        <dbReference type="Proteomes" id="UP001177021"/>
    </source>
</evidence>
<name>A0ACB0I6H0_TRIPR</name>
<protein>
    <submittedName>
        <fullName evidence="1">Uncharacterized protein</fullName>
    </submittedName>
</protein>
<dbReference type="Proteomes" id="UP001177021">
    <property type="component" value="Unassembled WGS sequence"/>
</dbReference>
<reference evidence="1" key="1">
    <citation type="submission" date="2023-10" db="EMBL/GenBank/DDBJ databases">
        <authorList>
            <person name="Rodriguez Cubillos JULIANA M."/>
            <person name="De Vega J."/>
        </authorList>
    </citation>
    <scope>NUCLEOTIDE SEQUENCE</scope>
</reference>
<sequence>MKQLDNVFEDYQIGNVRKEIKSIEDELKDFNAWAATPDEILRYKNNERRHGELLHTEEVIWRQRSRAVWLKEGDKNTKFFHGKASQRKKVNQIKKLKDSHGGWWYGEDNVERLLIDHFAEIFSTSDPNNVDSTCEVVRGKLTPAHKEEVSRLFTAEESAFVQGRLITDNALIAMECFHWMKKKKKGKKGTMALKLDMSKAYDRIEWNFVKATLKSMGFPSNVVDLILNCISTVSYQILINGQPSKSFNPERGLRQGDPLSPYLFILCADVLSGLMKRKAVTGGIHGIKIARQAPKISHLLFADDSLLFARASSTEADVILSVLAEYQQASGQVVNLDKSEVSFSQNVRNEEKDMIRNRMGVKTVDNHSKYLGLPVVFGRSKKLIFSLVIDRVWKKVKGWKENYLSRAGKEILIKAVAQAIPNYIMSCYKLPESCCQEIESMLAKFWWGSKEGKRKIHWMSWERLSKSKKGGGMGFRGISNFNSALLGKHCWRLITGEESLMGRVFKSRYYPRASFMEAKIGYQPSYAWRSIQSAKEVIILGSRWRIGNGEKVKICKDKWLPNQVGFKVWSRCDELEEDALVSTLIDPDTKQWKRDLVSHIFFPHEAKQILSLPISPRLPSDKIIWHFESNGEYSVRSAHHLLKQHSSRNAAGTSGQQTDILWREIWRAPVPNRVRNFLWRLGKNILPTRANLSRKGVQVENLCPQCNNAPETIDHLFLHCQLAQLTWFASQIGAHAPQNLPLNSWLLQGLTCEDTMGSQLFCVLLWKMWSARNNLIFNHKAVNPIYVAQEAMSFVQELNPSPPTSNLSLLHDDVQFSQQIPSAPNLFYVDAGCFSGTATGWGMVVYNQVGNVVLSACRKEFIDVEPVLAEALGVRWCLQKAIEANMKDIVIVSDAATVVNCINSNQSIAVIEIVIQDCKLLIEQLDSVVVTHVRRHLNSVAHGLAKFSNVVGTKTWMGVVPNSLAAAVCNLYGVSSPSS</sequence>
<organism evidence="1 2">
    <name type="scientific">Trifolium pratense</name>
    <name type="common">Red clover</name>
    <dbReference type="NCBI Taxonomy" id="57577"/>
    <lineage>
        <taxon>Eukaryota</taxon>
        <taxon>Viridiplantae</taxon>
        <taxon>Streptophyta</taxon>
        <taxon>Embryophyta</taxon>
        <taxon>Tracheophyta</taxon>
        <taxon>Spermatophyta</taxon>
        <taxon>Magnoliopsida</taxon>
        <taxon>eudicotyledons</taxon>
        <taxon>Gunneridae</taxon>
        <taxon>Pentapetalae</taxon>
        <taxon>rosids</taxon>
        <taxon>fabids</taxon>
        <taxon>Fabales</taxon>
        <taxon>Fabaceae</taxon>
        <taxon>Papilionoideae</taxon>
        <taxon>50 kb inversion clade</taxon>
        <taxon>NPAAA clade</taxon>
        <taxon>Hologalegina</taxon>
        <taxon>IRL clade</taxon>
        <taxon>Trifolieae</taxon>
        <taxon>Trifolium</taxon>
    </lineage>
</organism>
<keyword evidence="2" id="KW-1185">Reference proteome</keyword>